<dbReference type="InterPro" id="IPR017871">
    <property type="entry name" value="ABC_transporter-like_CS"/>
</dbReference>
<feature type="region of interest" description="Disordered" evidence="8">
    <location>
        <begin position="532"/>
        <end position="557"/>
    </location>
</feature>
<dbReference type="InterPro" id="IPR050388">
    <property type="entry name" value="ABC_Ni/Peptide_Import"/>
</dbReference>
<dbReference type="InterPro" id="IPR003593">
    <property type="entry name" value="AAA+_ATPase"/>
</dbReference>
<dbReference type="OrthoDB" id="3677453at2"/>
<sequence>MTAPLLSVDNLRVAFASATPVDGVSLSIRAGECVALVGETGSGKTLTALAIMGLLPGSARVTGEIVLDGLPLPVGDDAAMSRLRGRRVAMIFQDPLLALNPVRRVAAQLREAIRIHAPGLGRARVDARVAELLRLVDLEPNQQNLAAYPHEYSGGMRQRAMIAMAIAHDPALLIADEPTTALDMTVQAQILEVLRRVRERTGTAILLVTHDLGIVAAEADRTVVMRAGRVRESARTAIILGAPTDGYTSSLVAAASRFAWERARVIPTAEPAVTEPVGTLLRVENLHVRYPRARTVRGTSVHAVRGISFALNRGQTLALVGESGSGKTSTARAILELQAPTGGTITIEGRDVATLSRRERARLRPDVQMVFQDASGALDPRMNVEQLISEALPQTRDASQRTREVAELLGRVELSAVLRSRAAHELSGGQRQRVQLARALAATPRLLVLDEPLSALDVGVRGEILDLLIRLQEETGIGYLLIAHDLATVREIAQRTAVMFRGEIVEAGATSTVLGTPRHAYTRSLIAAIPRAPAPTEHSQPAGAPPITHRTIGGLHE</sequence>
<dbReference type="PROSITE" id="PS00211">
    <property type="entry name" value="ABC_TRANSPORTER_1"/>
    <property type="match status" value="2"/>
</dbReference>
<dbReference type="GO" id="GO:0005524">
    <property type="term" value="F:ATP binding"/>
    <property type="evidence" value="ECO:0007669"/>
    <property type="project" value="UniProtKB-KW"/>
</dbReference>
<evidence type="ECO:0000256" key="1">
    <source>
        <dbReference type="ARBA" id="ARBA00004202"/>
    </source>
</evidence>
<dbReference type="EMBL" id="RCUY01000001">
    <property type="protein sequence ID" value="RLP84594.1"/>
    <property type="molecule type" value="Genomic_DNA"/>
</dbReference>
<dbReference type="RefSeq" id="WP_121687076.1">
    <property type="nucleotide sequence ID" value="NZ_RCUY01000001.1"/>
</dbReference>
<dbReference type="InterPro" id="IPR013563">
    <property type="entry name" value="Oligopep_ABC_C"/>
</dbReference>
<reference evidence="10 12" key="1">
    <citation type="submission" date="2018-10" db="EMBL/GenBank/DDBJ databases">
        <authorList>
            <person name="Li J."/>
        </authorList>
    </citation>
    <scope>NUCLEOTIDE SEQUENCE [LARGE SCALE GENOMIC DNA]</scope>
    <source>
        <strain evidence="10 12">JCM 11654</strain>
    </source>
</reference>
<keyword evidence="5" id="KW-0547">Nucleotide-binding</keyword>
<comment type="similarity">
    <text evidence="2">Belongs to the ABC transporter superfamily.</text>
</comment>
<accession>A0A3L7AK70</accession>
<dbReference type="AlphaFoldDB" id="A0A3L7AK70"/>
<dbReference type="NCBIfam" id="NF007739">
    <property type="entry name" value="PRK10419.1"/>
    <property type="match status" value="2"/>
</dbReference>
<evidence type="ECO:0000256" key="5">
    <source>
        <dbReference type="ARBA" id="ARBA00022741"/>
    </source>
</evidence>
<feature type="domain" description="ABC transporter" evidence="9">
    <location>
        <begin position="6"/>
        <end position="252"/>
    </location>
</feature>
<dbReference type="PANTHER" id="PTHR43297:SF2">
    <property type="entry name" value="DIPEPTIDE TRANSPORT ATP-BINDING PROTEIN DPPD"/>
    <property type="match status" value="1"/>
</dbReference>
<dbReference type="EMBL" id="RCUY01000011">
    <property type="protein sequence ID" value="RLP80809.1"/>
    <property type="molecule type" value="Genomic_DNA"/>
</dbReference>
<keyword evidence="6 10" id="KW-0067">ATP-binding</keyword>
<evidence type="ECO:0000256" key="6">
    <source>
        <dbReference type="ARBA" id="ARBA00022840"/>
    </source>
</evidence>
<dbReference type="Pfam" id="PF00005">
    <property type="entry name" value="ABC_tran"/>
    <property type="match status" value="2"/>
</dbReference>
<dbReference type="SUPFAM" id="SSF52540">
    <property type="entry name" value="P-loop containing nucleoside triphosphate hydrolases"/>
    <property type="match status" value="2"/>
</dbReference>
<dbReference type="InterPro" id="IPR003439">
    <property type="entry name" value="ABC_transporter-like_ATP-bd"/>
</dbReference>
<dbReference type="GO" id="GO:0015833">
    <property type="term" value="P:peptide transport"/>
    <property type="evidence" value="ECO:0007669"/>
    <property type="project" value="InterPro"/>
</dbReference>
<organism evidence="10 12">
    <name type="scientific">Mycetocola lacteus</name>
    <dbReference type="NCBI Taxonomy" id="76637"/>
    <lineage>
        <taxon>Bacteria</taxon>
        <taxon>Bacillati</taxon>
        <taxon>Actinomycetota</taxon>
        <taxon>Actinomycetes</taxon>
        <taxon>Micrococcales</taxon>
        <taxon>Microbacteriaceae</taxon>
        <taxon>Mycetocola</taxon>
    </lineage>
</organism>
<name>A0A3L7AK70_9MICO</name>
<evidence type="ECO:0000256" key="7">
    <source>
        <dbReference type="ARBA" id="ARBA00023136"/>
    </source>
</evidence>
<dbReference type="GO" id="GO:0005886">
    <property type="term" value="C:plasma membrane"/>
    <property type="evidence" value="ECO:0007669"/>
    <property type="project" value="UniProtKB-SubCell"/>
</dbReference>
<evidence type="ECO:0000313" key="11">
    <source>
        <dbReference type="EMBL" id="RLP84594.1"/>
    </source>
</evidence>
<protein>
    <submittedName>
        <fullName evidence="10">ABC transporter ATP-binding protein</fullName>
    </submittedName>
</protein>
<feature type="domain" description="ABC transporter" evidence="9">
    <location>
        <begin position="281"/>
        <end position="526"/>
    </location>
</feature>
<dbReference type="PROSITE" id="PS50893">
    <property type="entry name" value="ABC_TRANSPORTER_2"/>
    <property type="match status" value="2"/>
</dbReference>
<keyword evidence="7" id="KW-0472">Membrane</keyword>
<evidence type="ECO:0000259" key="9">
    <source>
        <dbReference type="PROSITE" id="PS50893"/>
    </source>
</evidence>
<gene>
    <name evidence="11" type="ORF">D9V34_00930</name>
    <name evidence="10" type="ORF">D9V34_13225</name>
</gene>
<evidence type="ECO:0000256" key="3">
    <source>
        <dbReference type="ARBA" id="ARBA00022448"/>
    </source>
</evidence>
<comment type="caution">
    <text evidence="10">The sequence shown here is derived from an EMBL/GenBank/DDBJ whole genome shotgun (WGS) entry which is preliminary data.</text>
</comment>
<dbReference type="InterPro" id="IPR027417">
    <property type="entry name" value="P-loop_NTPase"/>
</dbReference>
<dbReference type="CDD" id="cd03257">
    <property type="entry name" value="ABC_NikE_OppD_transporters"/>
    <property type="match status" value="2"/>
</dbReference>
<evidence type="ECO:0000256" key="8">
    <source>
        <dbReference type="SAM" id="MobiDB-lite"/>
    </source>
</evidence>
<evidence type="ECO:0000313" key="12">
    <source>
        <dbReference type="Proteomes" id="UP000269438"/>
    </source>
</evidence>
<keyword evidence="4" id="KW-1003">Cell membrane</keyword>
<comment type="subcellular location">
    <subcellularLocation>
        <location evidence="1">Cell membrane</location>
        <topology evidence="1">Peripheral membrane protein</topology>
    </subcellularLocation>
</comment>
<dbReference type="Pfam" id="PF08352">
    <property type="entry name" value="oligo_HPY"/>
    <property type="match status" value="1"/>
</dbReference>
<dbReference type="GO" id="GO:0016887">
    <property type="term" value="F:ATP hydrolysis activity"/>
    <property type="evidence" value="ECO:0007669"/>
    <property type="project" value="InterPro"/>
</dbReference>
<dbReference type="SMART" id="SM00382">
    <property type="entry name" value="AAA"/>
    <property type="match status" value="2"/>
</dbReference>
<dbReference type="Gene3D" id="3.40.50.300">
    <property type="entry name" value="P-loop containing nucleotide triphosphate hydrolases"/>
    <property type="match status" value="2"/>
</dbReference>
<keyword evidence="12" id="KW-1185">Reference proteome</keyword>
<keyword evidence="3" id="KW-0813">Transport</keyword>
<dbReference type="PANTHER" id="PTHR43297">
    <property type="entry name" value="OLIGOPEPTIDE TRANSPORT ATP-BINDING PROTEIN APPD"/>
    <property type="match status" value="1"/>
</dbReference>
<dbReference type="Proteomes" id="UP000269438">
    <property type="component" value="Unassembled WGS sequence"/>
</dbReference>
<evidence type="ECO:0000313" key="10">
    <source>
        <dbReference type="EMBL" id="RLP80809.1"/>
    </source>
</evidence>
<evidence type="ECO:0000256" key="4">
    <source>
        <dbReference type="ARBA" id="ARBA00022475"/>
    </source>
</evidence>
<proteinExistence type="inferred from homology"/>
<evidence type="ECO:0000256" key="2">
    <source>
        <dbReference type="ARBA" id="ARBA00005417"/>
    </source>
</evidence>